<dbReference type="STRING" id="266779.Meso_0105"/>
<name>Q11M65_CHESB</name>
<protein>
    <submittedName>
        <fullName evidence="1">Uncharacterized protein</fullName>
    </submittedName>
</protein>
<accession>Q11M65</accession>
<dbReference type="AlphaFoldDB" id="Q11M65"/>
<reference evidence="1" key="1">
    <citation type="submission" date="2006-06" db="EMBL/GenBank/DDBJ databases">
        <title>Complete sequence of chromosome of Chelativorans sp. BNC1.</title>
        <authorList>
            <consortium name="US DOE Joint Genome Institute"/>
            <person name="Copeland A."/>
            <person name="Lucas S."/>
            <person name="Lapidus A."/>
            <person name="Barry K."/>
            <person name="Detter J.C."/>
            <person name="Glavina del Rio T."/>
            <person name="Hammon N."/>
            <person name="Israni S."/>
            <person name="Dalin E."/>
            <person name="Tice H."/>
            <person name="Pitluck S."/>
            <person name="Chertkov O."/>
            <person name="Brettin T."/>
            <person name="Bruce D."/>
            <person name="Han C."/>
            <person name="Tapia R."/>
            <person name="Gilna P."/>
            <person name="Schmutz J."/>
            <person name="Larimer F."/>
            <person name="Land M."/>
            <person name="Hauser L."/>
            <person name="Kyrpides N."/>
            <person name="Mikhailova N."/>
            <person name="Richardson P."/>
        </authorList>
    </citation>
    <scope>NUCLEOTIDE SEQUENCE</scope>
    <source>
        <strain evidence="1">BNC1</strain>
    </source>
</reference>
<dbReference type="EMBL" id="CP000390">
    <property type="protein sequence ID" value="ABG61510.1"/>
    <property type="molecule type" value="Genomic_DNA"/>
</dbReference>
<proteinExistence type="predicted"/>
<dbReference type="KEGG" id="mes:Meso_0105"/>
<organism evidence="1">
    <name type="scientific">Chelativorans sp. (strain BNC1)</name>
    <dbReference type="NCBI Taxonomy" id="266779"/>
    <lineage>
        <taxon>Bacteria</taxon>
        <taxon>Pseudomonadati</taxon>
        <taxon>Pseudomonadota</taxon>
        <taxon>Alphaproteobacteria</taxon>
        <taxon>Hyphomicrobiales</taxon>
        <taxon>Phyllobacteriaceae</taxon>
        <taxon>Chelativorans</taxon>
    </lineage>
</organism>
<sequence>MKPACPFDAAPLEYILPDKLPAALGLQNAGIAASLASCRFLRTAVSRRILSALPPLPEELPQARVLLFAELTVKSPEQLSELCRVMTITMNHKSILTTTSGAVLREIASWCGDQALLLSLDKTRFPIFASLQVLDTASCELLALYEQKVRGLLFGVLPHAHRRRLELRLRQSDLCEPVAFAPDDPDEAFFLRYLALALEYCDAKG</sequence>
<dbReference type="HOGENOM" id="CLU_1335559_0_0_5"/>
<evidence type="ECO:0000313" key="1">
    <source>
        <dbReference type="EMBL" id="ABG61510.1"/>
    </source>
</evidence>
<gene>
    <name evidence="1" type="ordered locus">Meso_0105</name>
</gene>